<sequence length="961" mass="109952">MKMRHSLYHIILLSLTAVLFTACQPAPDEPAQSDAPPIYVSPNDDREYGVLELENGLQVIVVSDPEADKAAAAMNVHVGSLQNPDEQLGLAHYLEHMLFLGTEQYPDPDEYGDFMSRHGGQHNAYTADDHTNYMFEINNDRLDEALDRFADFFKAPKFYPEYSEKEINAVDSEWSMRRASDGFILFALNNKKMNPEHPIARFRIGNSESLGDKEGSVLHEEMLAFYEKYYSANLMTASVVGNYSVEQLKEKARAAFADIPNHNAEVAEIEVPAVTGSERKIQLFYKPQMEMRLLLLDFTIENNLHEFRKKPNEYIAYLINSEMPGTPAAYFREQEWVDSINASAQENAYGNAGRFRIQLELTGQGMEHREAMVGVLFEYIEKIREEGVRTSYYEEIKQVLDNRFQFLERSGAFDYATSLAASMQHYPLAHVIDAAYRFDEFNEEAIHRVLDQLTVDNLRVWFVSPEEEVDQELHYFDGEYRIEPLQDSVIANWLEQGREVDVSLPSVNTLLPEDLAIRPIAGAESPQKAVQKEGVTAWYQRSERFHEPRAEVTLNFNQAHHERDLRQRLAASVLVEAFRLSQQALAKEASIAGVDFNLSVGNGLTLGMSGFNDKQPELAQRVLADFASYEPSASRVEQVKDRLRRSIENQNRQFPVQQLGPRFGHLFSVPSAEDSERLQTLRELDVADLIQVRDALLADNYLRALVVGNYSAEDVEELVAAVQQIVATDASARYQRSPVLTPRAGQKLQWQRNLELDDSAILDAFIVEDTSVQSRAKTNLMAELMHNRFFNQLRTEKQLGYAVGVTALGAREHGAMAFYIQSPVASTAELLEHFDDFRADYLAYLEEMDDEAFVEAREGLLVSLREQPQNLREEAARIRADWQRENYSFDTRLRLQQAIERLSKADMVQFYQSEIQQQQNVMRVLIQLQGTRFSDADWAELEDAQVIEDIGNFQRQWLQQE</sequence>
<feature type="domain" description="Coenzyme PQQ synthesis protein F-like C-terminal lobe" evidence="19">
    <location>
        <begin position="780"/>
        <end position="878"/>
    </location>
</feature>
<evidence type="ECO:0000313" key="20">
    <source>
        <dbReference type="EMBL" id="RUO26743.1"/>
    </source>
</evidence>
<keyword evidence="10" id="KW-0482">Metalloprotease</keyword>
<name>A0A432W9B4_9GAMM</name>
<dbReference type="GO" id="GO:0005737">
    <property type="term" value="C:cytoplasm"/>
    <property type="evidence" value="ECO:0007669"/>
    <property type="project" value="UniProtKB-ARBA"/>
</dbReference>
<dbReference type="AlphaFoldDB" id="A0A432W9B4"/>
<comment type="function">
    <text evidence="2">Endopeptidase that degrades small peptides of less than 7 kDa, such as glucagon and insulin.</text>
</comment>
<evidence type="ECO:0000256" key="14">
    <source>
        <dbReference type="RuleBase" id="RU004447"/>
    </source>
</evidence>
<comment type="caution">
    <text evidence="20">The sequence shown here is derived from an EMBL/GenBank/DDBJ whole genome shotgun (WGS) entry which is preliminary data.</text>
</comment>
<accession>A0A432W9B4</accession>
<proteinExistence type="inferred from homology"/>
<comment type="cofactor">
    <cofactor evidence="1">
        <name>Zn(2+)</name>
        <dbReference type="ChEBI" id="CHEBI:29105"/>
    </cofactor>
</comment>
<evidence type="ECO:0000256" key="9">
    <source>
        <dbReference type="ARBA" id="ARBA00022833"/>
    </source>
</evidence>
<dbReference type="InterPro" id="IPR011249">
    <property type="entry name" value="Metalloenz_LuxS/M16"/>
</dbReference>
<evidence type="ECO:0000256" key="2">
    <source>
        <dbReference type="ARBA" id="ARBA00002184"/>
    </source>
</evidence>
<organism evidence="20 21">
    <name type="scientific">Aliidiomarina minuta</name>
    <dbReference type="NCBI Taxonomy" id="880057"/>
    <lineage>
        <taxon>Bacteria</taxon>
        <taxon>Pseudomonadati</taxon>
        <taxon>Pseudomonadota</taxon>
        <taxon>Gammaproteobacteria</taxon>
        <taxon>Alteromonadales</taxon>
        <taxon>Idiomarinaceae</taxon>
        <taxon>Aliidiomarina</taxon>
    </lineage>
</organism>
<keyword evidence="7" id="KW-0479">Metal-binding</keyword>
<dbReference type="PROSITE" id="PS51257">
    <property type="entry name" value="PROKAR_LIPOPROTEIN"/>
    <property type="match status" value="1"/>
</dbReference>
<feature type="domain" description="Peptidase M16 N-terminal" evidence="16">
    <location>
        <begin position="59"/>
        <end position="195"/>
    </location>
</feature>
<dbReference type="InterPro" id="IPR050626">
    <property type="entry name" value="Peptidase_M16"/>
</dbReference>
<dbReference type="InterPro" id="IPR011765">
    <property type="entry name" value="Pept_M16_N"/>
</dbReference>
<dbReference type="GO" id="GO:0006508">
    <property type="term" value="P:proteolysis"/>
    <property type="evidence" value="ECO:0007669"/>
    <property type="project" value="UniProtKB-KW"/>
</dbReference>
<dbReference type="InterPro" id="IPR001431">
    <property type="entry name" value="Pept_M16_Zn_BS"/>
</dbReference>
<dbReference type="Pfam" id="PF22456">
    <property type="entry name" value="PqqF-like_C_4"/>
    <property type="match status" value="1"/>
</dbReference>
<keyword evidence="8" id="KW-0378">Hydrolase</keyword>
<dbReference type="InterPro" id="IPR032632">
    <property type="entry name" value="Peptidase_M16_M"/>
</dbReference>
<feature type="signal peptide" evidence="15">
    <location>
        <begin position="1"/>
        <end position="22"/>
    </location>
</feature>
<evidence type="ECO:0000259" key="18">
    <source>
        <dbReference type="Pfam" id="PF16187"/>
    </source>
</evidence>
<dbReference type="InterPro" id="IPR007863">
    <property type="entry name" value="Peptidase_M16_C"/>
</dbReference>
<evidence type="ECO:0000259" key="19">
    <source>
        <dbReference type="Pfam" id="PF22456"/>
    </source>
</evidence>
<evidence type="ECO:0000256" key="4">
    <source>
        <dbReference type="ARBA" id="ARBA00012449"/>
    </source>
</evidence>
<dbReference type="EC" id="3.4.24.55" evidence="4"/>
<feature type="chain" id="PRO_5019455950" description="Protease 3" evidence="15">
    <location>
        <begin position="23"/>
        <end position="961"/>
    </location>
</feature>
<dbReference type="Pfam" id="PF16187">
    <property type="entry name" value="Peptidase_M16_M"/>
    <property type="match status" value="1"/>
</dbReference>
<evidence type="ECO:0000256" key="8">
    <source>
        <dbReference type="ARBA" id="ARBA00022801"/>
    </source>
</evidence>
<evidence type="ECO:0000256" key="5">
    <source>
        <dbReference type="ARBA" id="ARBA00017565"/>
    </source>
</evidence>
<dbReference type="SUPFAM" id="SSF63411">
    <property type="entry name" value="LuxS/MPP-like metallohydrolase"/>
    <property type="match status" value="4"/>
</dbReference>
<evidence type="ECO:0000256" key="7">
    <source>
        <dbReference type="ARBA" id="ARBA00022723"/>
    </source>
</evidence>
<keyword evidence="21" id="KW-1185">Reference proteome</keyword>
<dbReference type="InterPro" id="IPR054734">
    <property type="entry name" value="PqqF-like_C_4"/>
</dbReference>
<dbReference type="PANTHER" id="PTHR43690:SF18">
    <property type="entry name" value="INSULIN-DEGRADING ENZYME-RELATED"/>
    <property type="match status" value="1"/>
</dbReference>
<feature type="domain" description="Peptidase M16 middle/third" evidence="18">
    <location>
        <begin position="404"/>
        <end position="679"/>
    </location>
</feature>
<keyword evidence="15" id="KW-0732">Signal</keyword>
<dbReference type="EMBL" id="PIPL01000001">
    <property type="protein sequence ID" value="RUO26743.1"/>
    <property type="molecule type" value="Genomic_DNA"/>
</dbReference>
<comment type="similarity">
    <text evidence="3 14">Belongs to the peptidase M16 family.</text>
</comment>
<evidence type="ECO:0000256" key="15">
    <source>
        <dbReference type="SAM" id="SignalP"/>
    </source>
</evidence>
<gene>
    <name evidence="20" type="ORF">CWE09_08615</name>
</gene>
<evidence type="ECO:0000259" key="16">
    <source>
        <dbReference type="Pfam" id="PF00675"/>
    </source>
</evidence>
<reference evidence="20 21" key="1">
    <citation type="journal article" date="2011" name="Front. Microbiol.">
        <title>Genomic signatures of strain selection and enhancement in Bacillus atrophaeus var. globigii, a historical biowarfare simulant.</title>
        <authorList>
            <person name="Gibbons H.S."/>
            <person name="Broomall S.M."/>
            <person name="McNew L.A."/>
            <person name="Daligault H."/>
            <person name="Chapman C."/>
            <person name="Bruce D."/>
            <person name="Karavis M."/>
            <person name="Krepps M."/>
            <person name="McGregor P.A."/>
            <person name="Hong C."/>
            <person name="Park K.H."/>
            <person name="Akmal A."/>
            <person name="Feldman A."/>
            <person name="Lin J.S."/>
            <person name="Chang W.E."/>
            <person name="Higgs B.W."/>
            <person name="Demirev P."/>
            <person name="Lindquist J."/>
            <person name="Liem A."/>
            <person name="Fochler E."/>
            <person name="Read T.D."/>
            <person name="Tapia R."/>
            <person name="Johnson S."/>
            <person name="Bishop-Lilly K.A."/>
            <person name="Detter C."/>
            <person name="Han C."/>
            <person name="Sozhamannan S."/>
            <person name="Rosenzweig C.N."/>
            <person name="Skowronski E.W."/>
        </authorList>
    </citation>
    <scope>NUCLEOTIDE SEQUENCE [LARGE SCALE GENOMIC DNA]</scope>
    <source>
        <strain evidence="20 21">MLST1</strain>
    </source>
</reference>
<evidence type="ECO:0000256" key="12">
    <source>
        <dbReference type="ARBA" id="ARBA00031184"/>
    </source>
</evidence>
<evidence type="ECO:0000313" key="21">
    <source>
        <dbReference type="Proteomes" id="UP000288293"/>
    </source>
</evidence>
<evidence type="ECO:0000259" key="17">
    <source>
        <dbReference type="Pfam" id="PF05193"/>
    </source>
</evidence>
<evidence type="ECO:0000256" key="13">
    <source>
        <dbReference type="ARBA" id="ARBA00033450"/>
    </source>
</evidence>
<protein>
    <recommendedName>
        <fullName evidence="5">Protease 3</fullName>
        <ecNumber evidence="4">3.4.24.55</ecNumber>
    </recommendedName>
    <alternativeName>
        <fullName evidence="13">Pitrilysin</fullName>
    </alternativeName>
    <alternativeName>
        <fullName evidence="12">Protease III</fullName>
    </alternativeName>
    <alternativeName>
        <fullName evidence="11">Protease pi</fullName>
    </alternativeName>
</protein>
<dbReference type="GO" id="GO:0004222">
    <property type="term" value="F:metalloendopeptidase activity"/>
    <property type="evidence" value="ECO:0007669"/>
    <property type="project" value="UniProtKB-EC"/>
</dbReference>
<dbReference type="PROSITE" id="PS00143">
    <property type="entry name" value="INSULINASE"/>
    <property type="match status" value="1"/>
</dbReference>
<evidence type="ECO:0000256" key="11">
    <source>
        <dbReference type="ARBA" id="ARBA00029597"/>
    </source>
</evidence>
<evidence type="ECO:0000256" key="1">
    <source>
        <dbReference type="ARBA" id="ARBA00001947"/>
    </source>
</evidence>
<dbReference type="FunFam" id="3.30.830.10:FF:000012">
    <property type="entry name" value="Protease 3"/>
    <property type="match status" value="1"/>
</dbReference>
<dbReference type="Proteomes" id="UP000288293">
    <property type="component" value="Unassembled WGS sequence"/>
</dbReference>
<dbReference type="PANTHER" id="PTHR43690">
    <property type="entry name" value="NARDILYSIN"/>
    <property type="match status" value="1"/>
</dbReference>
<keyword evidence="6" id="KW-0645">Protease</keyword>
<dbReference type="NCBIfam" id="NF011681">
    <property type="entry name" value="PRK15101.1"/>
    <property type="match status" value="1"/>
</dbReference>
<feature type="domain" description="Peptidase M16 C-terminal" evidence="17">
    <location>
        <begin position="219"/>
        <end position="399"/>
    </location>
</feature>
<dbReference type="Pfam" id="PF00675">
    <property type="entry name" value="Peptidase_M16"/>
    <property type="match status" value="1"/>
</dbReference>
<dbReference type="Gene3D" id="3.30.830.10">
    <property type="entry name" value="Metalloenzyme, LuxS/M16 peptidase-like"/>
    <property type="match status" value="4"/>
</dbReference>
<evidence type="ECO:0000256" key="6">
    <source>
        <dbReference type="ARBA" id="ARBA00022670"/>
    </source>
</evidence>
<evidence type="ECO:0000256" key="3">
    <source>
        <dbReference type="ARBA" id="ARBA00007261"/>
    </source>
</evidence>
<keyword evidence="9" id="KW-0862">Zinc</keyword>
<dbReference type="GO" id="GO:0046872">
    <property type="term" value="F:metal ion binding"/>
    <property type="evidence" value="ECO:0007669"/>
    <property type="project" value="UniProtKB-KW"/>
</dbReference>
<evidence type="ECO:0000256" key="10">
    <source>
        <dbReference type="ARBA" id="ARBA00023049"/>
    </source>
</evidence>
<dbReference type="Pfam" id="PF05193">
    <property type="entry name" value="Peptidase_M16_C"/>
    <property type="match status" value="1"/>
</dbReference>